<keyword evidence="2" id="KW-1185">Reference proteome</keyword>
<reference evidence="1 2" key="1">
    <citation type="submission" date="2016-09" db="EMBL/GenBank/DDBJ databases">
        <authorList>
            <person name="Capua I."/>
            <person name="De Benedictis P."/>
            <person name="Joannis T."/>
            <person name="Lombin L.H."/>
            <person name="Cattoli G."/>
        </authorList>
    </citation>
    <scope>NUCLEOTIDE SEQUENCE [LARGE SCALE GENOMIC DNA]</scope>
    <source>
        <strain evidence="1 2">A7P-90m</strain>
    </source>
</reference>
<accession>A0A1G6KP20</accession>
<dbReference type="STRING" id="1640674.SAMN05216323_102614"/>
<protein>
    <submittedName>
        <fullName evidence="1">Uncharacterized protein</fullName>
    </submittedName>
</protein>
<dbReference type="EMBL" id="FMYP01000026">
    <property type="protein sequence ID" value="SDC32842.1"/>
    <property type="molecule type" value="Genomic_DNA"/>
</dbReference>
<dbReference type="Proteomes" id="UP000199452">
    <property type="component" value="Unassembled WGS sequence"/>
</dbReference>
<sequence>MSGKEGEVLLLNYKCRSPNFALKRKPNYELKKQPLPHPILTFTLNLKP</sequence>
<dbReference type="AlphaFoldDB" id="A0A1G6KP20"/>
<evidence type="ECO:0000313" key="2">
    <source>
        <dbReference type="Proteomes" id="UP000199452"/>
    </source>
</evidence>
<proteinExistence type="predicted"/>
<name>A0A1G6KP20_9BACT</name>
<gene>
    <name evidence="1" type="ORF">SAMN05216323_102614</name>
</gene>
<organism evidence="1 2">
    <name type="scientific">Williamwhitmania taraxaci</name>
    <dbReference type="NCBI Taxonomy" id="1640674"/>
    <lineage>
        <taxon>Bacteria</taxon>
        <taxon>Pseudomonadati</taxon>
        <taxon>Bacteroidota</taxon>
        <taxon>Bacteroidia</taxon>
        <taxon>Bacteroidales</taxon>
        <taxon>Williamwhitmaniaceae</taxon>
        <taxon>Williamwhitmania</taxon>
    </lineage>
</organism>
<evidence type="ECO:0000313" key="1">
    <source>
        <dbReference type="EMBL" id="SDC32842.1"/>
    </source>
</evidence>